<protein>
    <submittedName>
        <fullName evidence="2">Uncharacterized protein</fullName>
    </submittedName>
</protein>
<feature type="transmembrane region" description="Helical" evidence="1">
    <location>
        <begin position="78"/>
        <end position="96"/>
    </location>
</feature>
<evidence type="ECO:0000256" key="1">
    <source>
        <dbReference type="SAM" id="Phobius"/>
    </source>
</evidence>
<comment type="caution">
    <text evidence="2">The sequence shown here is derived from an EMBL/GenBank/DDBJ whole genome shotgun (WGS) entry which is preliminary data.</text>
</comment>
<dbReference type="Proteomes" id="UP001500880">
    <property type="component" value="Unassembled WGS sequence"/>
</dbReference>
<feature type="transmembrane region" description="Helical" evidence="1">
    <location>
        <begin position="160"/>
        <end position="177"/>
    </location>
</feature>
<name>A0ABN1ARW0_9BACI</name>
<keyword evidence="1" id="KW-1133">Transmembrane helix</keyword>
<feature type="transmembrane region" description="Helical" evidence="1">
    <location>
        <begin position="108"/>
        <end position="130"/>
    </location>
</feature>
<organism evidence="2 3">
    <name type="scientific">Salinibacillus aidingensis</name>
    <dbReference type="NCBI Taxonomy" id="237684"/>
    <lineage>
        <taxon>Bacteria</taxon>
        <taxon>Bacillati</taxon>
        <taxon>Bacillota</taxon>
        <taxon>Bacilli</taxon>
        <taxon>Bacillales</taxon>
        <taxon>Bacillaceae</taxon>
        <taxon>Salinibacillus</taxon>
    </lineage>
</organism>
<dbReference type="EMBL" id="BAAADO010000001">
    <property type="protein sequence ID" value="GAA0482573.1"/>
    <property type="molecule type" value="Genomic_DNA"/>
</dbReference>
<dbReference type="RefSeq" id="WP_343837054.1">
    <property type="nucleotide sequence ID" value="NZ_BAAADO010000001.1"/>
</dbReference>
<keyword evidence="1" id="KW-0472">Membrane</keyword>
<reference evidence="2 3" key="1">
    <citation type="journal article" date="2019" name="Int. J. Syst. Evol. Microbiol.">
        <title>The Global Catalogue of Microorganisms (GCM) 10K type strain sequencing project: providing services to taxonomists for standard genome sequencing and annotation.</title>
        <authorList>
            <consortium name="The Broad Institute Genomics Platform"/>
            <consortium name="The Broad Institute Genome Sequencing Center for Infectious Disease"/>
            <person name="Wu L."/>
            <person name="Ma J."/>
        </authorList>
    </citation>
    <scope>NUCLEOTIDE SEQUENCE [LARGE SCALE GENOMIC DNA]</scope>
    <source>
        <strain evidence="2 3">JCM 12389</strain>
    </source>
</reference>
<keyword evidence="1" id="KW-0812">Transmembrane</keyword>
<evidence type="ECO:0000313" key="3">
    <source>
        <dbReference type="Proteomes" id="UP001500880"/>
    </source>
</evidence>
<sequence>MNTERKSVIVKEIQYWKDKRLLPSVYCDFLLALYTEGNGFENESSKAGNKKKLWLTIDSVFLLSLIPFSILITHFTEFVLVLQIGIALLFILIGLFHFTAFKTRNLEYAHVALVSSLLILLIISVSIISELAISDFWVYLTIFLNGLIWLKAGLIYKYKYLIVCSLVNVMFVGFSIFQ</sequence>
<feature type="transmembrane region" description="Helical" evidence="1">
    <location>
        <begin position="136"/>
        <end position="153"/>
    </location>
</feature>
<proteinExistence type="predicted"/>
<gene>
    <name evidence="2" type="ORF">GCM10008986_04370</name>
</gene>
<feature type="transmembrane region" description="Helical" evidence="1">
    <location>
        <begin position="53"/>
        <end position="72"/>
    </location>
</feature>
<accession>A0ABN1ARW0</accession>
<keyword evidence="3" id="KW-1185">Reference proteome</keyword>
<evidence type="ECO:0000313" key="2">
    <source>
        <dbReference type="EMBL" id="GAA0482573.1"/>
    </source>
</evidence>